<dbReference type="EMBL" id="BRXW01000685">
    <property type="protein sequence ID" value="GMH73882.1"/>
    <property type="molecule type" value="Genomic_DNA"/>
</dbReference>
<feature type="compositionally biased region" description="Basic and acidic residues" evidence="2">
    <location>
        <begin position="693"/>
        <end position="710"/>
    </location>
</feature>
<feature type="region of interest" description="Disordered" evidence="2">
    <location>
        <begin position="276"/>
        <end position="303"/>
    </location>
</feature>
<protein>
    <submittedName>
        <fullName evidence="3">Uncharacterized protein</fullName>
    </submittedName>
</protein>
<evidence type="ECO:0000256" key="1">
    <source>
        <dbReference type="SAM" id="Coils"/>
    </source>
</evidence>
<evidence type="ECO:0000256" key="2">
    <source>
        <dbReference type="SAM" id="MobiDB-lite"/>
    </source>
</evidence>
<keyword evidence="4" id="KW-1185">Reference proteome</keyword>
<name>A0A9W7AQX9_9STRA</name>
<dbReference type="OrthoDB" id="197926at2759"/>
<feature type="compositionally biased region" description="Basic and acidic residues" evidence="2">
    <location>
        <begin position="843"/>
        <end position="856"/>
    </location>
</feature>
<keyword evidence="1" id="KW-0175">Coiled coil</keyword>
<feature type="region of interest" description="Disordered" evidence="2">
    <location>
        <begin position="751"/>
        <end position="799"/>
    </location>
</feature>
<feature type="compositionally biased region" description="Basic and acidic residues" evidence="2">
    <location>
        <begin position="276"/>
        <end position="291"/>
    </location>
</feature>
<feature type="compositionally biased region" description="Polar residues" evidence="2">
    <location>
        <begin position="1442"/>
        <end position="1463"/>
    </location>
</feature>
<dbReference type="Proteomes" id="UP001165122">
    <property type="component" value="Unassembled WGS sequence"/>
</dbReference>
<evidence type="ECO:0000313" key="4">
    <source>
        <dbReference type="Proteomes" id="UP001165122"/>
    </source>
</evidence>
<reference evidence="4" key="1">
    <citation type="journal article" date="2023" name="Commun. Biol.">
        <title>Genome analysis of Parmales, the sister group of diatoms, reveals the evolutionary specialization of diatoms from phago-mixotrophs to photoautotrophs.</title>
        <authorList>
            <person name="Ban H."/>
            <person name="Sato S."/>
            <person name="Yoshikawa S."/>
            <person name="Yamada K."/>
            <person name="Nakamura Y."/>
            <person name="Ichinomiya M."/>
            <person name="Sato N."/>
            <person name="Blanc-Mathieu R."/>
            <person name="Endo H."/>
            <person name="Kuwata A."/>
            <person name="Ogata H."/>
        </authorList>
    </citation>
    <scope>NUCLEOTIDE SEQUENCE [LARGE SCALE GENOMIC DNA]</scope>
    <source>
        <strain evidence="4">NIES 3700</strain>
    </source>
</reference>
<feature type="coiled-coil region" evidence="1">
    <location>
        <begin position="1149"/>
        <end position="1183"/>
    </location>
</feature>
<accession>A0A9W7AQX9</accession>
<feature type="coiled-coil region" evidence="1">
    <location>
        <begin position="406"/>
        <end position="481"/>
    </location>
</feature>
<proteinExistence type="predicted"/>
<gene>
    <name evidence="3" type="ORF">TrLO_g7975</name>
</gene>
<feature type="region of interest" description="Disordered" evidence="2">
    <location>
        <begin position="350"/>
        <end position="372"/>
    </location>
</feature>
<feature type="region of interest" description="Disordered" evidence="2">
    <location>
        <begin position="1407"/>
        <end position="1556"/>
    </location>
</feature>
<dbReference type="PANTHER" id="PTHR23159:SF31">
    <property type="entry name" value="CENTROSOME-ASSOCIATED PROTEIN CEP250 ISOFORM X1"/>
    <property type="match status" value="1"/>
</dbReference>
<organism evidence="3 4">
    <name type="scientific">Triparma laevis f. longispina</name>
    <dbReference type="NCBI Taxonomy" id="1714387"/>
    <lineage>
        <taxon>Eukaryota</taxon>
        <taxon>Sar</taxon>
        <taxon>Stramenopiles</taxon>
        <taxon>Ochrophyta</taxon>
        <taxon>Bolidophyceae</taxon>
        <taxon>Parmales</taxon>
        <taxon>Triparmaceae</taxon>
        <taxon>Triparma</taxon>
    </lineage>
</organism>
<dbReference type="PANTHER" id="PTHR23159">
    <property type="entry name" value="CENTROSOMAL PROTEIN 2"/>
    <property type="match status" value="1"/>
</dbReference>
<feature type="region of interest" description="Disordered" evidence="2">
    <location>
        <begin position="693"/>
        <end position="712"/>
    </location>
</feature>
<comment type="caution">
    <text evidence="3">The sequence shown here is derived from an EMBL/GenBank/DDBJ whole genome shotgun (WGS) entry which is preliminary data.</text>
</comment>
<evidence type="ECO:0000313" key="3">
    <source>
        <dbReference type="EMBL" id="GMH73882.1"/>
    </source>
</evidence>
<feature type="coiled-coil region" evidence="1">
    <location>
        <begin position="524"/>
        <end position="622"/>
    </location>
</feature>
<sequence length="1556" mass="175999">MSSRSGSPLKKTKGAPSKPPLHIDSATSVPDNSIYHKFRPDSTPKRAIRDEHSIIKEKINSIVNNYSDYADSGLHPNPNSLTSRHHLDSLFEDFETMAKGKDETLDEVHSNLKRSELVGSEMLKGVEEDINKSGSQTNLLCQNAKNYLESSLSKLAECMKSNKQLTATDMIELQKQISDGLSNVKGLERDVEKHLMALGNKSKEFDKFRQHTSSKIIGMKENYEKKLEDLMVELRDTEIKFEERDDKCKEFEKQMLREARRRSVIQFEDVEKVKEGWEGKERDSKREKSSSEDNGVPTSEQYHKKIRDLEAQLADKTKEVTSLKLDLDHHEIQEIQRKKTIVAQAKTKKTSKASTTQTDAEEEATQYPNIKPTEDPFIYLENYLTHHSHPSPNNVLEPFRDLKKKREKGEKENGDLMRRVRVLEKKLEDAIKTVEKNKKTAAAAAATPTVTGPDEESLKKLKQLEMKLKDSESKNEALKLTLDSTASILSSTTDKLTASGQELASEKMKAAGIAVLIKTKEKQLHSVKTSLKDQKEALDDLLKETGNSDVEEKKKYIELMKELDAKLETLNKQQAEVSEQKMMLDIKNQELETLNTDLTTKQMNLNASLQDFKLQTEELQEREESFASQEATLNRKLETLENASPVSDAPSAATLNQINALKEQLAEFKSLSDAEDEIQKKKDALFEGEAEMEMKEQHLQARKDEYEKSSTRLTQLEQELEKLESTLQLKEEELQNKRKALEEKQAAIEAAEEAQNKLEEAKAQTPTSSNPLDDLEIQTPALEPPPPNQAAIDAPPPSSQADLDLIAVLTEEVDALKAEIATLNSIIDSKAPKPADPDASNPNDRRPTTTHEELRRMNKDYEEQMNNMTKLRAELENKKSELDAREITLTERTKNVEDHLASELQRVQELTTSMTGLAPPGEISNLSFDWYNPDFKTHPNQFLAFLAMVENWVAGMKTKTYLQKDENITDIKLEKGEEPETFNVILSDKHVSPIHAIFELHQTALTPPLRRKLQHIVLQVEKFGGIFTPLSAHTNMCNHTDDIIKEAKRHLTMIEELEIEVIAGEKLISGLIKQNQSSPMMNWATVKKAMKRWAEKLEFFGRIVGKHVAIQNRSEEMRELQTGYMKAIQENCSEKETESLNIFAMASLSDALLNNIGKAENKLNQLTTRKESINEQVSTLISEYERVTARDQGNELATSFDPKFSDVFVNPDDDMVDPELVKELRDEIEALQDEIENLKSDKYEKAMEGDGSYGGLMFFAFLQESHFEEKLGRIVTEVTELHDSSHGKGGAHLSFSELQKMVDHIQRVRMPLLVKIKNRYGKLHKKWQNERMRRMKDMGLAGGEGDAAAVCPICNVDKRNVKLDRREGAKPLNGGTGQLSKKIEKPVKMVNTASNVLSFSQKWKRRSLHKEGNDDASISSNTTNNNTQLAMSASDGALRNFGGNNTIDNDDSSQSSFSKTMNSPAMKKKPKPTDQKRVQRKSKERLELTLDNSGPTPAKKRGSKQQENPSLFDNHEQSGWDQGGEDELENSGSFDQFLWNGPEMSPMAVKLPDIGF</sequence>
<feature type="region of interest" description="Disordered" evidence="2">
    <location>
        <begin position="829"/>
        <end position="856"/>
    </location>
</feature>
<feature type="compositionally biased region" description="Pro residues" evidence="2">
    <location>
        <begin position="782"/>
        <end position="798"/>
    </location>
</feature>
<feature type="region of interest" description="Disordered" evidence="2">
    <location>
        <begin position="1"/>
        <end position="43"/>
    </location>
</feature>
<feature type="coiled-coil region" evidence="1">
    <location>
        <begin position="1221"/>
        <end position="1248"/>
    </location>
</feature>